<accession>A0A918AQ73</accession>
<keyword evidence="4" id="KW-1185">Reference proteome</keyword>
<feature type="transmembrane region" description="Helical" evidence="1">
    <location>
        <begin position="572"/>
        <end position="590"/>
    </location>
</feature>
<evidence type="ECO:0000313" key="4">
    <source>
        <dbReference type="Proteomes" id="UP000639606"/>
    </source>
</evidence>
<protein>
    <recommendedName>
        <fullName evidence="2">NACHT domain-containing protein</fullName>
    </recommendedName>
</protein>
<evidence type="ECO:0000256" key="1">
    <source>
        <dbReference type="SAM" id="Phobius"/>
    </source>
</evidence>
<dbReference type="Pfam" id="PF05729">
    <property type="entry name" value="NACHT"/>
    <property type="match status" value="1"/>
</dbReference>
<proteinExistence type="predicted"/>
<name>A0A918AQ73_9PSEU</name>
<dbReference type="AlphaFoldDB" id="A0A918AQ73"/>
<comment type="caution">
    <text evidence="3">The sequence shown here is derived from an EMBL/GenBank/DDBJ whole genome shotgun (WGS) entry which is preliminary data.</text>
</comment>
<reference evidence="3" key="2">
    <citation type="submission" date="2020-09" db="EMBL/GenBank/DDBJ databases">
        <authorList>
            <person name="Sun Q."/>
            <person name="Ohkuma M."/>
        </authorList>
    </citation>
    <scope>NUCLEOTIDE SEQUENCE</scope>
    <source>
        <strain evidence="3">JCM 3313</strain>
    </source>
</reference>
<feature type="transmembrane region" description="Helical" evidence="1">
    <location>
        <begin position="610"/>
        <end position="627"/>
    </location>
</feature>
<keyword evidence="1" id="KW-1133">Transmembrane helix</keyword>
<reference evidence="3" key="1">
    <citation type="journal article" date="2014" name="Int. J. Syst. Evol. Microbiol.">
        <title>Complete genome sequence of Corynebacterium casei LMG S-19264T (=DSM 44701T), isolated from a smear-ripened cheese.</title>
        <authorList>
            <consortium name="US DOE Joint Genome Institute (JGI-PGF)"/>
            <person name="Walter F."/>
            <person name="Albersmeier A."/>
            <person name="Kalinowski J."/>
            <person name="Ruckert C."/>
        </authorList>
    </citation>
    <scope>NUCLEOTIDE SEQUENCE</scope>
    <source>
        <strain evidence="3">JCM 3313</strain>
    </source>
</reference>
<dbReference type="InterPro" id="IPR007111">
    <property type="entry name" value="NACHT_NTPase"/>
</dbReference>
<dbReference type="Gene3D" id="3.40.50.300">
    <property type="entry name" value="P-loop containing nucleotide triphosphate hydrolases"/>
    <property type="match status" value="1"/>
</dbReference>
<sequence length="718" mass="78229">MDDVVRKWGHPKASLHNIEKGKAFPRIRDSVENLLIVYYGREPDGELKEEFEELRSQWEEIVRLLPERRGRVALKSNGYPVFPWLAAPPASDLSAFLDALAVDVERQWRNERLIKAIPMRWTFSWDVADHRDVVLADGDIAFEGDLDATAEVLDWLPHHRLVLLGESGMGKTVALAHLVLGRIRRREPGGPVPVMLTISEWNPSAVGLVEWLVEQLVARYPSVRSSERASEIVGSGLVIPVLDGFDEIPQHLRPVALTRINNALPGVGALVLSSRGKEFRAAVRHPRGRVLEATAVAEAERPPVNVVAEYLRLVVDPHRLEGWEPVLARLTEEPDGPLAATLTTPLMAWLALADYGEGTAHPTDLLGFTDQRKIEDHLLSRLVPTRYHPFWAKDSGPEPTADRKPLDRVPTLANAQRWLAFLDDHMRHVRSSELAWWRVELAVPRPAIGTLGGLVFALVVAVAVGLPSGLLHGTAIGLWWGCVGGAVAGLLGGTALCLLAASQQPHPSVVRLRPWRARRHLTDSPGEPLWRHVTEGFGTGALSGACVALVVALAMSGVGLKQAAIASASSAGVAVMLAIGIARTLDFWVSAPTDDTMSISPVVVFRNDRAVALMQGLVGGLAFGLAFGLSRGIIAGGAAGAAAAVTRCFIGGLDQGLSKVHVTAWGRFMIASLWLAVTRRAPLRMMAFLQDADYRGLLRREGAVYRFRHERLAAVLPR</sequence>
<feature type="transmembrane region" description="Helical" evidence="1">
    <location>
        <begin position="537"/>
        <end position="560"/>
    </location>
</feature>
<feature type="transmembrane region" description="Helical" evidence="1">
    <location>
        <begin position="447"/>
        <end position="466"/>
    </location>
</feature>
<keyword evidence="1" id="KW-0812">Transmembrane</keyword>
<feature type="domain" description="NACHT" evidence="2">
    <location>
        <begin position="160"/>
        <end position="254"/>
    </location>
</feature>
<organism evidence="3 4">
    <name type="scientific">Saccharothrix coeruleofusca</name>
    <dbReference type="NCBI Taxonomy" id="33919"/>
    <lineage>
        <taxon>Bacteria</taxon>
        <taxon>Bacillati</taxon>
        <taxon>Actinomycetota</taxon>
        <taxon>Actinomycetes</taxon>
        <taxon>Pseudonocardiales</taxon>
        <taxon>Pseudonocardiaceae</taxon>
        <taxon>Saccharothrix</taxon>
    </lineage>
</organism>
<keyword evidence="1" id="KW-0472">Membrane</keyword>
<evidence type="ECO:0000313" key="3">
    <source>
        <dbReference type="EMBL" id="GGP72017.1"/>
    </source>
</evidence>
<dbReference type="Proteomes" id="UP000639606">
    <property type="component" value="Unassembled WGS sequence"/>
</dbReference>
<gene>
    <name evidence="3" type="ORF">GCM10010185_51750</name>
</gene>
<evidence type="ECO:0000259" key="2">
    <source>
        <dbReference type="Pfam" id="PF05729"/>
    </source>
</evidence>
<dbReference type="EMBL" id="BMRG01000012">
    <property type="protein sequence ID" value="GGP72017.1"/>
    <property type="molecule type" value="Genomic_DNA"/>
</dbReference>
<feature type="transmembrane region" description="Helical" evidence="1">
    <location>
        <begin position="478"/>
        <end position="501"/>
    </location>
</feature>
<dbReference type="InterPro" id="IPR027417">
    <property type="entry name" value="P-loop_NTPase"/>
</dbReference>